<protein>
    <submittedName>
        <fullName evidence="2">Uncharacterized protein</fullName>
    </submittedName>
</protein>
<comment type="caution">
    <text evidence="2">The sequence shown here is derived from an EMBL/GenBank/DDBJ whole genome shotgun (WGS) entry which is preliminary data.</text>
</comment>
<dbReference type="AlphaFoldDB" id="A0A852V489"/>
<feature type="non-terminal residue" evidence="2">
    <location>
        <position position="185"/>
    </location>
</feature>
<evidence type="ECO:0000256" key="1">
    <source>
        <dbReference type="SAM" id="MobiDB-lite"/>
    </source>
</evidence>
<name>A0A852V489_9ACTN</name>
<dbReference type="RefSeq" id="WP_218912943.1">
    <property type="nucleotide sequence ID" value="NZ_JACCCO010000004.1"/>
</dbReference>
<proteinExistence type="predicted"/>
<dbReference type="EMBL" id="JACCCO010000004">
    <property type="protein sequence ID" value="NYF44542.1"/>
    <property type="molecule type" value="Genomic_DNA"/>
</dbReference>
<evidence type="ECO:0000313" key="3">
    <source>
        <dbReference type="Proteomes" id="UP000576393"/>
    </source>
</evidence>
<reference evidence="2 3" key="1">
    <citation type="submission" date="2020-07" db="EMBL/GenBank/DDBJ databases">
        <title>Sequencing the genomes of 1000 actinobacteria strains.</title>
        <authorList>
            <person name="Klenk H.-P."/>
        </authorList>
    </citation>
    <scope>NUCLEOTIDE SEQUENCE [LARGE SCALE GENOMIC DNA]</scope>
    <source>
        <strain evidence="2 3">DSM 45763</strain>
    </source>
</reference>
<keyword evidence="3" id="KW-1185">Reference proteome</keyword>
<sequence length="185" mass="19802">MSITNTGDATRHPAPVEEIVTGELITDEDYRRNFRPAPTPWTAPLALPVFVDDPGQAARHVGRALARVPIRFPGAVARGTGRSLAAWWRWVTATEEHHALLRTGKSVTSKDLEQLAALRKARRTATWWSLSTTLGGGFTLYATQGTLAVAAAAATGALSLAAAGRRPSPTPALSPARRPQLSMFT</sequence>
<gene>
    <name evidence="2" type="ORF">HDA43_006784</name>
</gene>
<accession>A0A852V489</accession>
<feature type="region of interest" description="Disordered" evidence="1">
    <location>
        <begin position="163"/>
        <end position="185"/>
    </location>
</feature>
<evidence type="ECO:0000313" key="2">
    <source>
        <dbReference type="EMBL" id="NYF44542.1"/>
    </source>
</evidence>
<organism evidence="2 3">
    <name type="scientific">Streptosporangium sandarakinum</name>
    <dbReference type="NCBI Taxonomy" id="1260955"/>
    <lineage>
        <taxon>Bacteria</taxon>
        <taxon>Bacillati</taxon>
        <taxon>Actinomycetota</taxon>
        <taxon>Actinomycetes</taxon>
        <taxon>Streptosporangiales</taxon>
        <taxon>Streptosporangiaceae</taxon>
        <taxon>Streptosporangium</taxon>
    </lineage>
</organism>
<dbReference type="Proteomes" id="UP000576393">
    <property type="component" value="Unassembled WGS sequence"/>
</dbReference>